<dbReference type="OrthoDB" id="7833637at2"/>
<evidence type="ECO:0000256" key="1">
    <source>
        <dbReference type="SAM" id="MobiDB-lite"/>
    </source>
</evidence>
<evidence type="ECO:0000256" key="2">
    <source>
        <dbReference type="SAM" id="Phobius"/>
    </source>
</evidence>
<feature type="compositionally biased region" description="Basic and acidic residues" evidence="1">
    <location>
        <begin position="11"/>
        <end position="20"/>
    </location>
</feature>
<evidence type="ECO:0000313" key="4">
    <source>
        <dbReference type="Proteomes" id="UP000315816"/>
    </source>
</evidence>
<evidence type="ECO:0000313" key="3">
    <source>
        <dbReference type="EMBL" id="TQV67481.1"/>
    </source>
</evidence>
<dbReference type="RefSeq" id="WP_142853641.1">
    <property type="nucleotide sequence ID" value="NZ_FXWW01000002.1"/>
</dbReference>
<feature type="transmembrane region" description="Helical" evidence="2">
    <location>
        <begin position="491"/>
        <end position="511"/>
    </location>
</feature>
<accession>A0A545SR80</accession>
<name>A0A545SR80_9RHOB</name>
<reference evidence="3 4" key="1">
    <citation type="submission" date="2019-06" db="EMBL/GenBank/DDBJ databases">
        <title>A novel species of marine bacteria.</title>
        <authorList>
            <person name="Wang Y."/>
        </authorList>
    </citation>
    <scope>NUCLEOTIDE SEQUENCE [LARGE SCALE GENOMIC DNA]</scope>
    <source>
        <strain evidence="3 4">MA1-10</strain>
    </source>
</reference>
<keyword evidence="2" id="KW-0472">Membrane</keyword>
<feature type="region of interest" description="Disordered" evidence="1">
    <location>
        <begin position="1"/>
        <end position="20"/>
    </location>
</feature>
<keyword evidence="4" id="KW-1185">Reference proteome</keyword>
<comment type="caution">
    <text evidence="3">The sequence shown here is derived from an EMBL/GenBank/DDBJ whole genome shotgun (WGS) entry which is preliminary data.</text>
</comment>
<dbReference type="AlphaFoldDB" id="A0A545SR80"/>
<gene>
    <name evidence="3" type="ORF">FIL88_09660</name>
</gene>
<dbReference type="EMBL" id="VICH01000006">
    <property type="protein sequence ID" value="TQV67481.1"/>
    <property type="molecule type" value="Genomic_DNA"/>
</dbReference>
<protein>
    <submittedName>
        <fullName evidence="3">Uncharacterized protein</fullName>
    </submittedName>
</protein>
<sequence>MNDEVSNEIDSTVREKNAGVEKVPEKKWRRRFNRLAWRVHARFPNTVPNPYRREKESIRKRDAQANLESSLKEGENLQLGCIVVSEIFGPNEIEALYEDLIKIGWGKDRISTLTDVNIEWIKEQRLYGHGGWLSLGHVVRPREVKDFLGVCYTADFPIEFSSLWVRLTQLTPSVTCMTVAFMLSDEASRDYLHEINRPAETRYSPNRRTGGYAVQGVEVEKETRVGLVREKYRNLGIAWFAKNFPGFFTKHCEDTRFPTAEFLSLDGFTPFEHDTEIKRGWRHWSRFVGIGRSSDFWLNNENPSLGYAMRNGYQETLPNHITVAQRWEASSEPNEEVVEISLNRKAMTALNELEGIIPHYAFTAYLSELLRDLKETRQSFATVSKARRSTQDVDRISSFFRRFVGIPAVAQEALALAKDEVSFRINASGFSYHSGFGADKKLESADGLRSFTERLSRKLLEDDRGTREFLNQMSSAIGTKENIAAQRRMEFLAVVAAIVSFGSLIVASIAIGK</sequence>
<organism evidence="3 4">
    <name type="scientific">Aliiroseovarius halocynthiae</name>
    <dbReference type="NCBI Taxonomy" id="985055"/>
    <lineage>
        <taxon>Bacteria</taxon>
        <taxon>Pseudomonadati</taxon>
        <taxon>Pseudomonadota</taxon>
        <taxon>Alphaproteobacteria</taxon>
        <taxon>Rhodobacterales</taxon>
        <taxon>Paracoccaceae</taxon>
        <taxon>Aliiroseovarius</taxon>
    </lineage>
</organism>
<keyword evidence="2" id="KW-1133">Transmembrane helix</keyword>
<dbReference type="Proteomes" id="UP000315816">
    <property type="component" value="Unassembled WGS sequence"/>
</dbReference>
<keyword evidence="2" id="KW-0812">Transmembrane</keyword>
<proteinExistence type="predicted"/>